<accession>A0ABW4X235</accession>
<dbReference type="RefSeq" id="WP_229957500.1">
    <property type="nucleotide sequence ID" value="NZ_JAJJWI010000001.1"/>
</dbReference>
<organism evidence="1 2">
    <name type="scientific">Pontibacter silvestris</name>
    <dbReference type="NCBI Taxonomy" id="2305183"/>
    <lineage>
        <taxon>Bacteria</taxon>
        <taxon>Pseudomonadati</taxon>
        <taxon>Bacteroidota</taxon>
        <taxon>Cytophagia</taxon>
        <taxon>Cytophagales</taxon>
        <taxon>Hymenobacteraceae</taxon>
        <taxon>Pontibacter</taxon>
    </lineage>
</organism>
<sequence length="69" mass="7862">MTKEEVLRSFLADPLFIEQCILKPGEADKIRWSDDKNNDFIKVIKIAIEGEVSKESKTVTARKINQLLG</sequence>
<gene>
    <name evidence="1" type="ORF">ACFSKU_19175</name>
</gene>
<dbReference type="EMBL" id="JBHUHV010000058">
    <property type="protein sequence ID" value="MFD2069019.1"/>
    <property type="molecule type" value="Genomic_DNA"/>
</dbReference>
<name>A0ABW4X235_9BACT</name>
<reference evidence="2" key="1">
    <citation type="journal article" date="2019" name="Int. J. Syst. Evol. Microbiol.">
        <title>The Global Catalogue of Microorganisms (GCM) 10K type strain sequencing project: providing services to taxonomists for standard genome sequencing and annotation.</title>
        <authorList>
            <consortium name="The Broad Institute Genomics Platform"/>
            <consortium name="The Broad Institute Genome Sequencing Center for Infectious Disease"/>
            <person name="Wu L."/>
            <person name="Ma J."/>
        </authorList>
    </citation>
    <scope>NUCLEOTIDE SEQUENCE [LARGE SCALE GENOMIC DNA]</scope>
    <source>
        <strain evidence="2">JCM 16545</strain>
    </source>
</reference>
<protein>
    <submittedName>
        <fullName evidence="1">Uncharacterized protein</fullName>
    </submittedName>
</protein>
<evidence type="ECO:0000313" key="1">
    <source>
        <dbReference type="EMBL" id="MFD2069019.1"/>
    </source>
</evidence>
<keyword evidence="2" id="KW-1185">Reference proteome</keyword>
<comment type="caution">
    <text evidence="1">The sequence shown here is derived from an EMBL/GenBank/DDBJ whole genome shotgun (WGS) entry which is preliminary data.</text>
</comment>
<evidence type="ECO:0000313" key="2">
    <source>
        <dbReference type="Proteomes" id="UP001597369"/>
    </source>
</evidence>
<proteinExistence type="predicted"/>
<dbReference type="Proteomes" id="UP001597369">
    <property type="component" value="Unassembled WGS sequence"/>
</dbReference>